<accession>A0ABS2R086</accession>
<keyword evidence="2 7" id="KW-0489">Methyltransferase</keyword>
<evidence type="ECO:0000256" key="4">
    <source>
        <dbReference type="ARBA" id="ARBA00022691"/>
    </source>
</evidence>
<evidence type="ECO:0000259" key="6">
    <source>
        <dbReference type="Pfam" id="PF01555"/>
    </source>
</evidence>
<evidence type="ECO:0000256" key="5">
    <source>
        <dbReference type="ARBA" id="ARBA00022747"/>
    </source>
</evidence>
<keyword evidence="4" id="KW-0949">S-adenosyl-L-methionine</keyword>
<dbReference type="InterPro" id="IPR029063">
    <property type="entry name" value="SAM-dependent_MTases_sf"/>
</dbReference>
<keyword evidence="3 7" id="KW-0808">Transferase</keyword>
<dbReference type="Pfam" id="PF01555">
    <property type="entry name" value="N6_N4_Mtase"/>
    <property type="match status" value="1"/>
</dbReference>
<evidence type="ECO:0000256" key="3">
    <source>
        <dbReference type="ARBA" id="ARBA00022679"/>
    </source>
</evidence>
<dbReference type="Proteomes" id="UP000823485">
    <property type="component" value="Unassembled WGS sequence"/>
</dbReference>
<dbReference type="SUPFAM" id="SSF53335">
    <property type="entry name" value="S-adenosyl-L-methionine-dependent methyltransferases"/>
    <property type="match status" value="1"/>
</dbReference>
<dbReference type="GO" id="GO:0032259">
    <property type="term" value="P:methylation"/>
    <property type="evidence" value="ECO:0007669"/>
    <property type="project" value="UniProtKB-KW"/>
</dbReference>
<dbReference type="InterPro" id="IPR002941">
    <property type="entry name" value="DNA_methylase_N4/N6"/>
</dbReference>
<comment type="similarity">
    <text evidence="1">Belongs to the N(4)/N(6)-methyltransferase family.</text>
</comment>
<dbReference type="PROSITE" id="PS00092">
    <property type="entry name" value="N6_MTASE"/>
    <property type="match status" value="1"/>
</dbReference>
<dbReference type="EMBL" id="JAFBFH010000001">
    <property type="protein sequence ID" value="MBM7713050.1"/>
    <property type="molecule type" value="Genomic_DNA"/>
</dbReference>
<dbReference type="InterPro" id="IPR002052">
    <property type="entry name" value="DNA_methylase_N6_adenine_CS"/>
</dbReference>
<evidence type="ECO:0000256" key="1">
    <source>
        <dbReference type="ARBA" id="ARBA00006594"/>
    </source>
</evidence>
<name>A0ABS2R086_9BACI</name>
<reference evidence="7 8" key="1">
    <citation type="submission" date="2021-01" db="EMBL/GenBank/DDBJ databases">
        <title>Genomic Encyclopedia of Type Strains, Phase IV (KMG-IV): sequencing the most valuable type-strain genomes for metagenomic binning, comparative biology and taxonomic classification.</title>
        <authorList>
            <person name="Goeker M."/>
        </authorList>
    </citation>
    <scope>NUCLEOTIDE SEQUENCE [LARGE SCALE GENOMIC DNA]</scope>
    <source>
        <strain evidence="7 8">DSM 105453</strain>
    </source>
</reference>
<dbReference type="EC" id="2.1.1.72" evidence="7"/>
<evidence type="ECO:0000313" key="7">
    <source>
        <dbReference type="EMBL" id="MBM7713050.1"/>
    </source>
</evidence>
<dbReference type="RefSeq" id="WP_077109502.1">
    <property type="nucleotide sequence ID" value="NZ_JAFBFH010000001.1"/>
</dbReference>
<organism evidence="7 8">
    <name type="scientific">Siminovitchia thermophila</name>
    <dbReference type="NCBI Taxonomy" id="1245522"/>
    <lineage>
        <taxon>Bacteria</taxon>
        <taxon>Bacillati</taxon>
        <taxon>Bacillota</taxon>
        <taxon>Bacilli</taxon>
        <taxon>Bacillales</taxon>
        <taxon>Bacillaceae</taxon>
        <taxon>Siminovitchia</taxon>
    </lineage>
</organism>
<comment type="caution">
    <text evidence="7">The sequence shown here is derived from an EMBL/GenBank/DDBJ whole genome shotgun (WGS) entry which is preliminary data.</text>
</comment>
<dbReference type="InterPro" id="IPR002295">
    <property type="entry name" value="N4/N6-MTase_EcoPI_Mod-like"/>
</dbReference>
<dbReference type="Gene3D" id="3.40.50.150">
    <property type="entry name" value="Vaccinia Virus protein VP39"/>
    <property type="match status" value="1"/>
</dbReference>
<evidence type="ECO:0000256" key="2">
    <source>
        <dbReference type="ARBA" id="ARBA00022603"/>
    </source>
</evidence>
<keyword evidence="5" id="KW-0680">Restriction system</keyword>
<protein>
    <submittedName>
        <fullName evidence="7">Adenine-specific DNA-methyltransferase</fullName>
        <ecNumber evidence="7">2.1.1.72</ecNumber>
    </submittedName>
</protein>
<feature type="domain" description="DNA methylase N-4/N-6" evidence="6">
    <location>
        <begin position="114"/>
        <end position="485"/>
    </location>
</feature>
<sequence>MSIEKLNKPERSDQERIDVLKELFPEAFTDGTFNLEILKEELHILDLSSEKDGFYELKWPGKVEAKKLAAKPFTGSLYPMKHEGINVENTRNILIEGENLEVLRILQKSYREQVKFIYIDPPYNTGNDFIYEDEYKESVHSYLLKTGQADEEGVLTSNPKSSGRFHTNWLNMMYPRLRLAKFLLKKEGVIAIHIDEHEQSNLELLMNEIFGEENRLGHIIWDKRNPKGDATGIAYQHESILVYARNKDYLLAKHEIKRPKRNAEKMIRKAKELFSKLGKTSLPDDLQEVAQKYTLPKSILEEHIKEYDLDAVNEEYKKWLQTQDDLSGGEAAYKFIDENGDVYRPVSMAWPNKKQAPDHYFIPLIHPQTKKPCAIPQRGWRNPPSTMRKLLEENKILFGKDEKTIPNRKYLLKEYLYENIPSILRYGGSDDDLFNKLGLPFENPKPYRFAMDMIHFFTEEDDIILDFFAGSGTTGHAVYELNEKYHTRRRFILVQVPEETAKNSAARKSGFNTISQITKKRLMEVATCIKQRGAVSDCGFKVFGLGKTNIRQWSDFDGDRIEELEERFDYSPLVPGWNEENVITELLLVQGFPLDSNREVLKNVRYNKVWKITHDRVDYSLYICLDKKLEEHTANDLIPFKGDVLIVLDDAVTDTLKMVLSETLNVKTL</sequence>
<keyword evidence="8" id="KW-1185">Reference proteome</keyword>
<dbReference type="PRINTS" id="PR00506">
    <property type="entry name" value="D21N6MTFRASE"/>
</dbReference>
<dbReference type="PIRSF" id="PIRSF015855">
    <property type="entry name" value="TypeIII_Mtase_mKpnI"/>
    <property type="match status" value="1"/>
</dbReference>
<gene>
    <name evidence="7" type="ORF">JOC94_000016</name>
</gene>
<proteinExistence type="inferred from homology"/>
<dbReference type="GO" id="GO:0009007">
    <property type="term" value="F:site-specific DNA-methyltransferase (adenine-specific) activity"/>
    <property type="evidence" value="ECO:0007669"/>
    <property type="project" value="UniProtKB-EC"/>
</dbReference>
<evidence type="ECO:0000313" key="8">
    <source>
        <dbReference type="Proteomes" id="UP000823485"/>
    </source>
</evidence>